<name>A0A7T5R1E0_9BACT</name>
<accession>A0A7T5R1E0</accession>
<sequence>MFDKNQSLCPDYLQNSKRLFGSTYFYLIGEYNYFDCPSKWQLLLRNLFTPCWKKNAIAAAGEWIGEKRMKFEILTQHSSGMNDAPFEVVERKGRGHPDTKIKKFLVKQFLHRRKP</sequence>
<reference evidence="1 2" key="1">
    <citation type="submission" date="2020-07" db="EMBL/GenBank/DDBJ databases">
        <title>Huge and variable diversity of episymbiotic CPR bacteria and DPANN archaea in groundwater ecosystems.</title>
        <authorList>
            <person name="He C.Y."/>
            <person name="Keren R."/>
            <person name="Whittaker M."/>
            <person name="Farag I.F."/>
            <person name="Doudna J."/>
            <person name="Cate J.H.D."/>
            <person name="Banfield J.F."/>
        </authorList>
    </citation>
    <scope>NUCLEOTIDE SEQUENCE [LARGE SCALE GENOMIC DNA]</scope>
    <source>
        <strain evidence="1">NC_groundwater_70_Ag_B-0.1um_54_66</strain>
    </source>
</reference>
<dbReference type="AlphaFoldDB" id="A0A7T5R1E0"/>
<gene>
    <name evidence="1" type="ORF">HYS17_09575</name>
</gene>
<dbReference type="Proteomes" id="UP000595362">
    <property type="component" value="Chromosome"/>
</dbReference>
<proteinExistence type="predicted"/>
<organism evidence="1 2">
    <name type="scientific">Micavibrio aeruginosavorus</name>
    <dbReference type="NCBI Taxonomy" id="349221"/>
    <lineage>
        <taxon>Bacteria</taxon>
        <taxon>Pseudomonadati</taxon>
        <taxon>Bdellovibrionota</taxon>
        <taxon>Bdellovibrionia</taxon>
        <taxon>Bdellovibrionales</taxon>
        <taxon>Pseudobdellovibrionaceae</taxon>
        <taxon>Micavibrio</taxon>
    </lineage>
</organism>
<dbReference type="EMBL" id="CP066681">
    <property type="protein sequence ID" value="QQG35745.1"/>
    <property type="molecule type" value="Genomic_DNA"/>
</dbReference>
<evidence type="ECO:0000313" key="2">
    <source>
        <dbReference type="Proteomes" id="UP000595362"/>
    </source>
</evidence>
<evidence type="ECO:0000313" key="1">
    <source>
        <dbReference type="EMBL" id="QQG35745.1"/>
    </source>
</evidence>
<protein>
    <submittedName>
        <fullName evidence="1">Uncharacterized protein</fullName>
    </submittedName>
</protein>